<reference evidence="3" key="2">
    <citation type="submission" date="2012-03" db="EMBL/GenBank/DDBJ databases">
        <title>Genome sequence of the fruiting myxobacterium Corallococcus coralloides DSM 2259.</title>
        <authorList>
            <person name="Huntley S."/>
            <person name="Zhang Y."/>
            <person name="Treuner-Lange A."/>
            <person name="Sensen C.W."/>
            <person name="Sogaard-Andersen L."/>
        </authorList>
    </citation>
    <scope>NUCLEOTIDE SEQUENCE [LARGE SCALE GENOMIC DNA]</scope>
    <source>
        <strain evidence="3">ATCC 25202 / DSM 2259 / NBRC 100086 / M2</strain>
    </source>
</reference>
<sequence>MGLKPSPGAWATFLLTLGASLGCGSPSEPEPGPPPEASGPQEPGPAPEQQQPGPTPQGEQEQPGPVTEAEAPLPAPRLLKDVIPQDPGVPALFPGGFVELGTTQFFTLDDGIHGQELWRTDGTPEGTAMVADLMPGALGSNPSSLIPMGGRLYFVARTLTDPSNPAKFSGSDLHGLWRTDGTAQGTEQVVALGSFASFITEHQGVLYFEAPTVDDSSRARLWRSDGTPGGTRELHAGGPAKHGSVAPAWLGDSLFFPDTGQDGNPELWKTDGTKAGTVRVARLMRGDGSSGPQHLTALNGRLLFWAHGEARRFPLPWTSDGTEAGTVPLKDLQSGLSIHDEASRFVVVGNTAFFSAWDAEGGQELWKTDGTEAGTVRVKDLWPGPEGSNPGGLTVRDGRVYFSATAGGYTQRVWRTDGTEEGTVVLAPMSGGEPAVLRSWAVPPDGSGQVIYSDWVQEGGHRVWRTNNTASGPAPLLPASDTHEFNLKGWGLGLQYFTSTDGTLWATDGTPEGTRVLRRFSAVHEDVYSAKFTQAVAVDGAFYFTRRQQVPLAPDRTGFVTALWRSDGTPEGTRQVNRKAPGVFEHEPTSLTPVNGHLLFVDERDRKTLWTLDARTEEVRPMTDLPHGDATLSLTSTGTQAWFVRKRSSSVQELWRTDGTPEGMVLVASTPGSSPYGWTPYLLTPVGQTLYFASRDASELRDSLWKTDGTPEGTVKLKTFAGGLAREDLLAIYPVGSRVYFRVWAGTHQLWVTDGTAESSHFVSELPGDDLFAPSRVEWAAVGDTLFLSLGSASGETPKLWKTDGRTSGVVRTLPRMGVTAPPVSLTANGDQLLFWWTDGAGGFELWKSDGTEAGTVPVKDLHPGAAGSVAIPGPLVPLGPKGPWVFAASNGATGMELWRTDGTAAGTKPLADVLPGPMSSSPANLVVAGDKLFFSAWTPETGREPWVQPLR</sequence>
<name>H8MFU7_CORCM</name>
<dbReference type="SUPFAM" id="SSF69304">
    <property type="entry name" value="Tricorn protease N-terminal domain"/>
    <property type="match status" value="1"/>
</dbReference>
<evidence type="ECO:0000256" key="1">
    <source>
        <dbReference type="SAM" id="MobiDB-lite"/>
    </source>
</evidence>
<feature type="compositionally biased region" description="Low complexity" evidence="1">
    <location>
        <begin position="47"/>
        <end position="65"/>
    </location>
</feature>
<dbReference type="eggNOG" id="COG0823">
    <property type="taxonomic scope" value="Bacteria"/>
</dbReference>
<organism evidence="2 3">
    <name type="scientific">Corallococcus coralloides (strain ATCC 25202 / DSM 2259 / NBRC 100086 / M2)</name>
    <name type="common">Myxococcus coralloides</name>
    <dbReference type="NCBI Taxonomy" id="1144275"/>
    <lineage>
        <taxon>Bacteria</taxon>
        <taxon>Pseudomonadati</taxon>
        <taxon>Myxococcota</taxon>
        <taxon>Myxococcia</taxon>
        <taxon>Myxococcales</taxon>
        <taxon>Cystobacterineae</taxon>
        <taxon>Myxococcaceae</taxon>
        <taxon>Corallococcus</taxon>
    </lineage>
</organism>
<keyword evidence="2" id="KW-0966">Cell projection</keyword>
<accession>H8MFU7</accession>
<keyword evidence="2" id="KW-0969">Cilium</keyword>
<evidence type="ECO:0000313" key="3">
    <source>
        <dbReference type="Proteomes" id="UP000007587"/>
    </source>
</evidence>
<evidence type="ECO:0000313" key="2">
    <source>
        <dbReference type="EMBL" id="AFE07279.1"/>
    </source>
</evidence>
<dbReference type="KEGG" id="ccx:COCOR_07027"/>
<protein>
    <submittedName>
        <fullName evidence="2">Flagellar hook-length control protein</fullName>
    </submittedName>
</protein>
<keyword evidence="2" id="KW-0282">Flagellum</keyword>
<dbReference type="Gene3D" id="2.130.10.10">
    <property type="entry name" value="YVTN repeat-like/Quinoprotein amine dehydrogenase"/>
    <property type="match status" value="1"/>
</dbReference>
<reference evidence="2 3" key="1">
    <citation type="journal article" date="2012" name="J. Bacteriol.">
        <title>Complete Genome Sequence of the Fruiting Myxobacterium Corallococcus coralloides DSM 2259.</title>
        <authorList>
            <person name="Huntley S."/>
            <person name="Zhang Y."/>
            <person name="Treuner-Lange A."/>
            <person name="Kneip S."/>
            <person name="Sensen C.W."/>
            <person name="Sogaard-Andersen L."/>
        </authorList>
    </citation>
    <scope>NUCLEOTIDE SEQUENCE [LARGE SCALE GENOMIC DNA]</scope>
    <source>
        <strain evidence="3">ATCC 25202 / DSM 2259 / NBRC 100086 / M2</strain>
    </source>
</reference>
<dbReference type="eggNOG" id="COG1520">
    <property type="taxonomic scope" value="Bacteria"/>
</dbReference>
<dbReference type="OrthoDB" id="5242130at2"/>
<dbReference type="RefSeq" id="WP_014399810.1">
    <property type="nucleotide sequence ID" value="NC_017030.1"/>
</dbReference>
<keyword evidence="3" id="KW-1185">Reference proteome</keyword>
<dbReference type="NCBIfam" id="TIGR04534">
    <property type="entry name" value="ELWxxDGT_rpt"/>
    <property type="match status" value="2"/>
</dbReference>
<dbReference type="SUPFAM" id="SSF50998">
    <property type="entry name" value="Quinoprotein alcohol dehydrogenase-like"/>
    <property type="match status" value="1"/>
</dbReference>
<dbReference type="SUPFAM" id="SSF75011">
    <property type="entry name" value="3-carboxy-cis,cis-mucoante lactonizing enzyme"/>
    <property type="match status" value="1"/>
</dbReference>
<dbReference type="PROSITE" id="PS51257">
    <property type="entry name" value="PROKAR_LIPOPROTEIN"/>
    <property type="match status" value="1"/>
</dbReference>
<dbReference type="InParanoid" id="H8MFU7"/>
<dbReference type="HOGENOM" id="CLU_294032_0_0_7"/>
<feature type="region of interest" description="Disordered" evidence="1">
    <location>
        <begin position="19"/>
        <end position="71"/>
    </location>
</feature>
<dbReference type="AlphaFoldDB" id="H8MFU7"/>
<dbReference type="EMBL" id="CP003389">
    <property type="protein sequence ID" value="AFE07279.1"/>
    <property type="molecule type" value="Genomic_DNA"/>
</dbReference>
<dbReference type="InterPro" id="IPR015943">
    <property type="entry name" value="WD40/YVTN_repeat-like_dom_sf"/>
</dbReference>
<dbReference type="InterPro" id="IPR011047">
    <property type="entry name" value="Quinoprotein_ADH-like_sf"/>
</dbReference>
<feature type="compositionally biased region" description="Pro residues" evidence="1">
    <location>
        <begin position="28"/>
        <end position="46"/>
    </location>
</feature>
<proteinExistence type="predicted"/>
<dbReference type="STRING" id="1144275.COCOR_07027"/>
<gene>
    <name evidence="2" type="ordered locus">COCOR_07027</name>
</gene>
<dbReference type="InterPro" id="IPR030916">
    <property type="entry name" value="ELWxxDGT_rpt"/>
</dbReference>
<dbReference type="Proteomes" id="UP000007587">
    <property type="component" value="Chromosome"/>
</dbReference>